<organism evidence="2">
    <name type="scientific">Brachypodium distachyon</name>
    <name type="common">Purple false brome</name>
    <name type="synonym">Trachynia distachya</name>
    <dbReference type="NCBI Taxonomy" id="15368"/>
    <lineage>
        <taxon>Eukaryota</taxon>
        <taxon>Viridiplantae</taxon>
        <taxon>Streptophyta</taxon>
        <taxon>Embryophyta</taxon>
        <taxon>Tracheophyta</taxon>
        <taxon>Spermatophyta</taxon>
        <taxon>Magnoliopsida</taxon>
        <taxon>Liliopsida</taxon>
        <taxon>Poales</taxon>
        <taxon>Poaceae</taxon>
        <taxon>BOP clade</taxon>
        <taxon>Pooideae</taxon>
        <taxon>Stipodae</taxon>
        <taxon>Brachypodieae</taxon>
        <taxon>Brachypodium</taxon>
    </lineage>
</organism>
<protein>
    <recommendedName>
        <fullName evidence="1">DUF6598 domain-containing protein</fullName>
    </recommendedName>
</protein>
<evidence type="ECO:0000313" key="2">
    <source>
        <dbReference type="EMBL" id="KQJ82661.2"/>
    </source>
</evidence>
<dbReference type="EMBL" id="CM000884">
    <property type="protein sequence ID" value="KQJ82661.2"/>
    <property type="molecule type" value="Genomic_DNA"/>
</dbReference>
<dbReference type="PANTHER" id="PTHR33065">
    <property type="entry name" value="OS07G0486400 PROTEIN"/>
    <property type="match status" value="1"/>
</dbReference>
<accession>A0A0Q3KRJ5</accession>
<dbReference type="PANTHER" id="PTHR33065:SF115">
    <property type="entry name" value="DUF6598 DOMAIN-CONTAINING PROTEIN"/>
    <property type="match status" value="1"/>
</dbReference>
<evidence type="ECO:0000313" key="4">
    <source>
        <dbReference type="Proteomes" id="UP000008810"/>
    </source>
</evidence>
<dbReference type="Gramene" id="KQJ82661">
    <property type="protein sequence ID" value="KQJ82661"/>
    <property type="gene ID" value="BRADI_5g10225v3"/>
</dbReference>
<reference evidence="2" key="2">
    <citation type="submission" date="2017-06" db="EMBL/GenBank/DDBJ databases">
        <title>WGS assembly of Brachypodium distachyon.</title>
        <authorList>
            <consortium name="The International Brachypodium Initiative"/>
            <person name="Lucas S."/>
            <person name="Harmon-Smith M."/>
            <person name="Lail K."/>
            <person name="Tice H."/>
            <person name="Grimwood J."/>
            <person name="Bruce D."/>
            <person name="Barry K."/>
            <person name="Shu S."/>
            <person name="Lindquist E."/>
            <person name="Wang M."/>
            <person name="Pitluck S."/>
            <person name="Vogel J.P."/>
            <person name="Garvin D.F."/>
            <person name="Mockler T.C."/>
            <person name="Schmutz J."/>
            <person name="Rokhsar D."/>
            <person name="Bevan M.W."/>
        </authorList>
    </citation>
    <scope>NUCLEOTIDE SEQUENCE</scope>
    <source>
        <strain evidence="2">Bd21</strain>
    </source>
</reference>
<keyword evidence="4" id="KW-1185">Reference proteome</keyword>
<dbReference type="EnsemblPlants" id="KQJ82661">
    <property type="protein sequence ID" value="KQJ82661"/>
    <property type="gene ID" value="BRADI_5g10225v3"/>
</dbReference>
<name>A0A0Q3KRJ5_BRADI</name>
<proteinExistence type="predicted"/>
<dbReference type="InterPro" id="IPR046533">
    <property type="entry name" value="DUF6598"/>
</dbReference>
<dbReference type="STRING" id="15368.A0A0Q3KRJ5"/>
<gene>
    <name evidence="2" type="ORF">BRADI_5g10225v3</name>
</gene>
<evidence type="ECO:0000313" key="3">
    <source>
        <dbReference type="EnsemblPlants" id="KQJ82661"/>
    </source>
</evidence>
<dbReference type="AlphaFoldDB" id="A0A0Q3KRJ5"/>
<reference evidence="2 3" key="1">
    <citation type="journal article" date="2010" name="Nature">
        <title>Genome sequencing and analysis of the model grass Brachypodium distachyon.</title>
        <authorList>
            <consortium name="International Brachypodium Initiative"/>
        </authorList>
    </citation>
    <scope>NUCLEOTIDE SEQUENCE [LARGE SCALE GENOMIC DNA]</scope>
    <source>
        <strain evidence="2 3">Bd21</strain>
    </source>
</reference>
<dbReference type="Proteomes" id="UP000008810">
    <property type="component" value="Chromosome 5"/>
</dbReference>
<reference evidence="3" key="3">
    <citation type="submission" date="2018-08" db="UniProtKB">
        <authorList>
            <consortium name="EnsemblPlants"/>
        </authorList>
    </citation>
    <scope>IDENTIFICATION</scope>
    <source>
        <strain evidence="3">cv. Bd21</strain>
    </source>
</reference>
<evidence type="ECO:0000259" key="1">
    <source>
        <dbReference type="Pfam" id="PF20241"/>
    </source>
</evidence>
<dbReference type="OrthoDB" id="590004at2759"/>
<feature type="domain" description="DUF6598" evidence="1">
    <location>
        <begin position="1"/>
        <end position="106"/>
    </location>
</feature>
<dbReference type="InParanoid" id="A0A0Q3KRJ5"/>
<sequence>DSLDSSRNYYFHRTREKAQAIDVNGGYLRLRNPDRGISGTGCSIEIDIRIKGKDDEEDLTIVDGSLKALGLFDPWSMNHVDDTKGRVTFKSCVVREGVEATIELDFVERFH</sequence>
<feature type="non-terminal residue" evidence="2">
    <location>
        <position position="1"/>
    </location>
</feature>
<dbReference type="Pfam" id="PF20241">
    <property type="entry name" value="DUF6598"/>
    <property type="match status" value="1"/>
</dbReference>